<keyword evidence="2 6" id="KW-0963">Cytoplasm</keyword>
<dbReference type="InterPro" id="IPR002876">
    <property type="entry name" value="Transcrip_reg_TACO1-like"/>
</dbReference>
<dbReference type="EMBL" id="CABIKM010000064">
    <property type="protein sequence ID" value="VUZ86550.1"/>
    <property type="molecule type" value="Genomic_DNA"/>
</dbReference>
<dbReference type="GO" id="GO:0003677">
    <property type="term" value="F:DNA binding"/>
    <property type="evidence" value="ECO:0007669"/>
    <property type="project" value="UniProtKB-UniRule"/>
</dbReference>
<dbReference type="GO" id="GO:0005829">
    <property type="term" value="C:cytosol"/>
    <property type="evidence" value="ECO:0007669"/>
    <property type="project" value="TreeGrafter"/>
</dbReference>
<dbReference type="Pfam" id="PF20772">
    <property type="entry name" value="TACO1_YebC_N"/>
    <property type="match status" value="1"/>
</dbReference>
<dbReference type="Pfam" id="PF01709">
    <property type="entry name" value="Transcrip_reg"/>
    <property type="match status" value="1"/>
</dbReference>
<dbReference type="AlphaFoldDB" id="A0A564ZMI8"/>
<gene>
    <name evidence="9" type="ORF">MELA_02954</name>
</gene>
<dbReference type="Gene3D" id="3.30.70.980">
    <property type="match status" value="2"/>
</dbReference>
<dbReference type="NCBIfam" id="NF009044">
    <property type="entry name" value="PRK12378.1"/>
    <property type="match status" value="1"/>
</dbReference>
<dbReference type="FunFam" id="1.10.10.200:FF:000001">
    <property type="entry name" value="Probable transcriptional regulatory protein YebC"/>
    <property type="match status" value="1"/>
</dbReference>
<dbReference type="InterPro" id="IPR029072">
    <property type="entry name" value="YebC-like"/>
</dbReference>
<dbReference type="InterPro" id="IPR017856">
    <property type="entry name" value="Integrase-like_N"/>
</dbReference>
<evidence type="ECO:0000313" key="9">
    <source>
        <dbReference type="EMBL" id="VUZ86550.1"/>
    </source>
</evidence>
<dbReference type="NCBIfam" id="TIGR01033">
    <property type="entry name" value="YebC/PmpR family DNA-binding transcriptional regulator"/>
    <property type="match status" value="1"/>
</dbReference>
<evidence type="ECO:0000256" key="1">
    <source>
        <dbReference type="ARBA" id="ARBA00008724"/>
    </source>
</evidence>
<dbReference type="PANTHER" id="PTHR12532:SF6">
    <property type="entry name" value="TRANSCRIPTIONAL REGULATORY PROTEIN YEBC-RELATED"/>
    <property type="match status" value="1"/>
</dbReference>
<evidence type="ECO:0000256" key="6">
    <source>
        <dbReference type="HAMAP-Rule" id="MF_00693"/>
    </source>
</evidence>
<protein>
    <recommendedName>
        <fullName evidence="6">Probable transcriptional regulatory protein MELA_02954</fullName>
    </recommendedName>
</protein>
<comment type="subcellular location">
    <subcellularLocation>
        <location evidence="6">Cytoplasm</location>
    </subcellularLocation>
</comment>
<comment type="similarity">
    <text evidence="1 6">Belongs to the TACO1 family.</text>
</comment>
<dbReference type="InterPro" id="IPR048300">
    <property type="entry name" value="TACO1_YebC-like_2nd/3rd_dom"/>
</dbReference>
<dbReference type="FunFam" id="3.30.70.980:FF:000002">
    <property type="entry name" value="Probable transcriptional regulatory protein YebC"/>
    <property type="match status" value="1"/>
</dbReference>
<evidence type="ECO:0000256" key="5">
    <source>
        <dbReference type="ARBA" id="ARBA00023163"/>
    </source>
</evidence>
<sequence>MSGHSKWAGIKHKKAKVDAQRGRTFTKIIREITVAARVGGGDPDGNPRLRLAIDKAKAVNMPQDNIQRAIQKGTGELPGTSYEEYIYEGYGPGGVAVLLEIVTDNKNRTAPEIRKAFAKYGGNLGESGCVAWMFEKKGLIQVEAAAADEDRLLGIVLEAGAEDVRRSDDIFEVITAPKDLERVKESLTKEKIQIAEGEVTMLPQNTVKLEGKQAQQMLQLMETLEEHDDVQNAYANFDIPEEIMAAVTS</sequence>
<feature type="domain" description="TACO1/YebC-like second and third" evidence="7">
    <location>
        <begin position="82"/>
        <end position="237"/>
    </location>
</feature>
<dbReference type="GO" id="GO:0006355">
    <property type="term" value="P:regulation of DNA-templated transcription"/>
    <property type="evidence" value="ECO:0007669"/>
    <property type="project" value="UniProtKB-UniRule"/>
</dbReference>
<organism evidence="9 10">
    <name type="scientific">Candidatus Methylomirabilis lanthanidiphila</name>
    <dbReference type="NCBI Taxonomy" id="2211376"/>
    <lineage>
        <taxon>Bacteria</taxon>
        <taxon>Candidatus Methylomirabilota</taxon>
        <taxon>Candidatus Methylomirabilia</taxon>
        <taxon>Candidatus Methylomirabilales</taxon>
        <taxon>Candidatus Methylomirabilaceae</taxon>
        <taxon>Candidatus Methylomirabilis</taxon>
    </lineage>
</organism>
<evidence type="ECO:0000256" key="3">
    <source>
        <dbReference type="ARBA" id="ARBA00023015"/>
    </source>
</evidence>
<evidence type="ECO:0000256" key="2">
    <source>
        <dbReference type="ARBA" id="ARBA00022490"/>
    </source>
</evidence>
<keyword evidence="10" id="KW-1185">Reference proteome</keyword>
<reference evidence="9 10" key="1">
    <citation type="submission" date="2019-07" db="EMBL/GenBank/DDBJ databases">
        <authorList>
            <person name="Cremers G."/>
        </authorList>
    </citation>
    <scope>NUCLEOTIDE SEQUENCE [LARGE SCALE GENOMIC DNA]</scope>
</reference>
<name>A0A564ZMI8_9BACT</name>
<dbReference type="InterPro" id="IPR049083">
    <property type="entry name" value="TACO1_YebC_N"/>
</dbReference>
<dbReference type="SUPFAM" id="SSF75625">
    <property type="entry name" value="YebC-like"/>
    <property type="match status" value="1"/>
</dbReference>
<dbReference type="Proteomes" id="UP000334340">
    <property type="component" value="Unassembled WGS sequence"/>
</dbReference>
<evidence type="ECO:0000259" key="7">
    <source>
        <dbReference type="Pfam" id="PF01709"/>
    </source>
</evidence>
<proteinExistence type="inferred from homology"/>
<dbReference type="PANTHER" id="PTHR12532">
    <property type="entry name" value="TRANSLATIONAL ACTIVATOR OF CYTOCHROME C OXIDASE 1"/>
    <property type="match status" value="1"/>
</dbReference>
<keyword evidence="4 6" id="KW-0238">DNA-binding</keyword>
<dbReference type="Gene3D" id="1.10.10.200">
    <property type="match status" value="1"/>
</dbReference>
<accession>A0A564ZMI8</accession>
<evidence type="ECO:0000259" key="8">
    <source>
        <dbReference type="Pfam" id="PF20772"/>
    </source>
</evidence>
<keyword evidence="5 6" id="KW-0804">Transcription</keyword>
<evidence type="ECO:0000313" key="10">
    <source>
        <dbReference type="Proteomes" id="UP000334340"/>
    </source>
</evidence>
<dbReference type="InterPro" id="IPR026564">
    <property type="entry name" value="Transcrip_reg_TACO1-like_dom3"/>
</dbReference>
<dbReference type="HAMAP" id="MF_00693">
    <property type="entry name" value="Transcrip_reg_TACO1"/>
    <property type="match status" value="1"/>
</dbReference>
<keyword evidence="3 6" id="KW-0805">Transcription regulation</keyword>
<dbReference type="NCBIfam" id="NF001030">
    <property type="entry name" value="PRK00110.1"/>
    <property type="match status" value="1"/>
</dbReference>
<evidence type="ECO:0000256" key="4">
    <source>
        <dbReference type="ARBA" id="ARBA00023125"/>
    </source>
</evidence>
<feature type="domain" description="TACO1/YebC-like N-terminal" evidence="8">
    <location>
        <begin position="5"/>
        <end position="76"/>
    </location>
</feature>